<dbReference type="EMBL" id="LAZR01050982">
    <property type="protein sequence ID" value="KKK86146.1"/>
    <property type="molecule type" value="Genomic_DNA"/>
</dbReference>
<protein>
    <submittedName>
        <fullName evidence="2">Uncharacterized protein</fullName>
    </submittedName>
</protein>
<organism evidence="2">
    <name type="scientific">marine sediment metagenome</name>
    <dbReference type="NCBI Taxonomy" id="412755"/>
    <lineage>
        <taxon>unclassified sequences</taxon>
        <taxon>metagenomes</taxon>
        <taxon>ecological metagenomes</taxon>
    </lineage>
</organism>
<reference evidence="2" key="1">
    <citation type="journal article" date="2015" name="Nature">
        <title>Complex archaea that bridge the gap between prokaryotes and eukaryotes.</title>
        <authorList>
            <person name="Spang A."/>
            <person name="Saw J.H."/>
            <person name="Jorgensen S.L."/>
            <person name="Zaremba-Niedzwiedzka K."/>
            <person name="Martijn J."/>
            <person name="Lind A.E."/>
            <person name="van Eijk R."/>
            <person name="Schleper C."/>
            <person name="Guy L."/>
            <person name="Ettema T.J."/>
        </authorList>
    </citation>
    <scope>NUCLEOTIDE SEQUENCE</scope>
</reference>
<name>A0A0F9BP52_9ZZZZ</name>
<dbReference type="AlphaFoldDB" id="A0A0F9BP52"/>
<proteinExistence type="predicted"/>
<gene>
    <name evidence="2" type="ORF">LCGC14_2766180</name>
</gene>
<evidence type="ECO:0000256" key="1">
    <source>
        <dbReference type="SAM" id="Coils"/>
    </source>
</evidence>
<sequence>MTEGMTEVEIAKRTKAVLFYAVKCGERLGCPGLDPEAIYKHWEGRVAALEAAEKTNANEKEKEKERERLRTENIDLRDANRKFQIDCDSLRVQNCDLHDATERLTREAKAAWRVRPPCDCERLRAVNKKLRNACRSALSRFSYLEAKAIPSSTTKHVLRKAIAEAESGSQADEAR</sequence>
<comment type="caution">
    <text evidence="2">The sequence shown here is derived from an EMBL/GenBank/DDBJ whole genome shotgun (WGS) entry which is preliminary data.</text>
</comment>
<evidence type="ECO:0000313" key="2">
    <source>
        <dbReference type="EMBL" id="KKK86146.1"/>
    </source>
</evidence>
<accession>A0A0F9BP52</accession>
<feature type="coiled-coil region" evidence="1">
    <location>
        <begin position="49"/>
        <end position="82"/>
    </location>
</feature>
<keyword evidence="1" id="KW-0175">Coiled coil</keyword>